<evidence type="ECO:0000313" key="7">
    <source>
        <dbReference type="EMBL" id="KAK7947045.1"/>
    </source>
</evidence>
<feature type="region of interest" description="Disordered" evidence="6">
    <location>
        <begin position="1"/>
        <end position="25"/>
    </location>
</feature>
<proteinExistence type="predicted"/>
<keyword evidence="5" id="KW-0472">Membrane</keyword>
<keyword evidence="3" id="KW-0812">Transmembrane</keyword>
<dbReference type="GeneID" id="92080650"/>
<comment type="caution">
    <text evidence="7">The sequence shown here is derived from an EMBL/GenBank/DDBJ whole genome shotgun (WGS) entry which is preliminary data.</text>
</comment>
<dbReference type="Proteomes" id="UP001391051">
    <property type="component" value="Unassembled WGS sequence"/>
</dbReference>
<dbReference type="RefSeq" id="XP_066697079.1">
    <property type="nucleotide sequence ID" value="XM_066847588.1"/>
</dbReference>
<evidence type="ECO:0000256" key="5">
    <source>
        <dbReference type="ARBA" id="ARBA00023136"/>
    </source>
</evidence>
<evidence type="ECO:0000256" key="3">
    <source>
        <dbReference type="ARBA" id="ARBA00022692"/>
    </source>
</evidence>
<evidence type="ECO:0000256" key="4">
    <source>
        <dbReference type="ARBA" id="ARBA00022989"/>
    </source>
</evidence>
<comment type="subcellular location">
    <subcellularLocation>
        <location evidence="1">Membrane</location>
        <topology evidence="1">Multi-pass membrane protein</topology>
    </subcellularLocation>
</comment>
<organism evidence="7 8">
    <name type="scientific">Apiospora aurea</name>
    <dbReference type="NCBI Taxonomy" id="335848"/>
    <lineage>
        <taxon>Eukaryota</taxon>
        <taxon>Fungi</taxon>
        <taxon>Dikarya</taxon>
        <taxon>Ascomycota</taxon>
        <taxon>Pezizomycotina</taxon>
        <taxon>Sordariomycetes</taxon>
        <taxon>Xylariomycetidae</taxon>
        <taxon>Amphisphaeriales</taxon>
        <taxon>Apiosporaceae</taxon>
        <taxon>Apiospora</taxon>
    </lineage>
</organism>
<reference evidence="7 8" key="1">
    <citation type="submission" date="2023-01" db="EMBL/GenBank/DDBJ databases">
        <title>Analysis of 21 Apiospora genomes using comparative genomics revels a genus with tremendous synthesis potential of carbohydrate active enzymes and secondary metabolites.</title>
        <authorList>
            <person name="Sorensen T."/>
        </authorList>
    </citation>
    <scope>NUCLEOTIDE SEQUENCE [LARGE SCALE GENOMIC DNA]</scope>
    <source>
        <strain evidence="7 8">CBS 24483</strain>
    </source>
</reference>
<gene>
    <name evidence="7" type="ORF">PG986_011366</name>
</gene>
<dbReference type="PANTHER" id="PTHR43791:SF39">
    <property type="entry name" value="TRANSPORTER LIZ1_SEO1, PUTATIVE (AFU_ORTHOLOGUE AFUA_3G00980)-RELATED"/>
    <property type="match status" value="1"/>
</dbReference>
<evidence type="ECO:0000256" key="6">
    <source>
        <dbReference type="SAM" id="MobiDB-lite"/>
    </source>
</evidence>
<name>A0ABR1Q4Y2_9PEZI</name>
<keyword evidence="8" id="KW-1185">Reference proteome</keyword>
<feature type="compositionally biased region" description="Low complexity" evidence="6">
    <location>
        <begin position="11"/>
        <end position="20"/>
    </location>
</feature>
<keyword evidence="2" id="KW-0813">Transport</keyword>
<dbReference type="PANTHER" id="PTHR43791">
    <property type="entry name" value="PERMEASE-RELATED"/>
    <property type="match status" value="1"/>
</dbReference>
<keyword evidence="4" id="KW-1133">Transmembrane helix</keyword>
<dbReference type="EMBL" id="JAQQWE010000007">
    <property type="protein sequence ID" value="KAK7947045.1"/>
    <property type="molecule type" value="Genomic_DNA"/>
</dbReference>
<evidence type="ECO:0000256" key="2">
    <source>
        <dbReference type="ARBA" id="ARBA00022448"/>
    </source>
</evidence>
<accession>A0ABR1Q4Y2</accession>
<evidence type="ECO:0000256" key="1">
    <source>
        <dbReference type="ARBA" id="ARBA00004141"/>
    </source>
</evidence>
<evidence type="ECO:0000313" key="8">
    <source>
        <dbReference type="Proteomes" id="UP001391051"/>
    </source>
</evidence>
<protein>
    <submittedName>
        <fullName evidence="7">Uncharacterized protein</fullName>
    </submittedName>
</protein>
<sequence>MERLGKETLVAASSPMSSSAVEDVREKKSMHRRVRELVWDSLDRSPEERRFISKIDFYILTWAGLAYFSKNLNQNNVEPRPANAYVSGMKEELNVVGNEYQTFTTMWTISRLSSYAPEVIEARLLIPTKADVPTQVRISIWCPSWELLWVLVTFATAAVHTSHHLYAFRFFLEIASQEEEQLALDRMKRAGKQLDEPFTLAGLRRILGKWHFWVYTAYYTFFICSENIGTYMNLWLKSLNRYTIPQINNFPTATNAITIVTTLT</sequence>